<dbReference type="Proteomes" id="UP000471409">
    <property type="component" value="Unassembled WGS sequence"/>
</dbReference>
<evidence type="ECO:0000313" key="2">
    <source>
        <dbReference type="Proteomes" id="UP000471409"/>
    </source>
</evidence>
<reference evidence="1 2" key="1">
    <citation type="submission" date="2020-01" db="EMBL/GenBank/DDBJ databases">
        <title>Rhizobium genotypes associated with high levels of biological nitrogen fixation by grain legumes in a temperate-maritime cropping system.</title>
        <authorList>
            <person name="Maluk M."/>
            <person name="Francesc Ferrando Molina F."/>
            <person name="Lopez Del Egido L."/>
            <person name="Lafos M."/>
            <person name="Langarica-Fuentes A."/>
            <person name="Gebre Yohannes G."/>
            <person name="Young M.W."/>
            <person name="Martin P."/>
            <person name="Gantlett R."/>
            <person name="Kenicer G."/>
            <person name="Hawes C."/>
            <person name="Begg G.S."/>
            <person name="Quilliam R.S."/>
            <person name="Squire G.R."/>
            <person name="Poole P.S."/>
            <person name="Young P.W."/>
            <person name="Iannetta P.M."/>
            <person name="James E.K."/>
        </authorList>
    </citation>
    <scope>NUCLEOTIDE SEQUENCE [LARGE SCALE GENOMIC DNA]</scope>
    <source>
        <strain evidence="1 2">JHI944</strain>
    </source>
</reference>
<gene>
    <name evidence="1" type="ORF">GUK36_35165</name>
</gene>
<sequence length="89" mass="10250">MKPQPQIYTLQNQYESQFHVTMSTAKPVREKVAAHRQRLREAGRVYVSTDLPTDLVDCLDKIKTERGLASRAQVFELALKAFVENEMRA</sequence>
<evidence type="ECO:0000313" key="1">
    <source>
        <dbReference type="EMBL" id="NEK54602.1"/>
    </source>
</evidence>
<proteinExistence type="predicted"/>
<comment type="caution">
    <text evidence="1">The sequence shown here is derived from an EMBL/GenBank/DDBJ whole genome shotgun (WGS) entry which is preliminary data.</text>
</comment>
<organism evidence="1 2">
    <name type="scientific">Rhizobium leguminosarum</name>
    <dbReference type="NCBI Taxonomy" id="384"/>
    <lineage>
        <taxon>Bacteria</taxon>
        <taxon>Pseudomonadati</taxon>
        <taxon>Pseudomonadota</taxon>
        <taxon>Alphaproteobacteria</taxon>
        <taxon>Hyphomicrobiales</taxon>
        <taxon>Rhizobiaceae</taxon>
        <taxon>Rhizobium/Agrobacterium group</taxon>
        <taxon>Rhizobium</taxon>
    </lineage>
</organism>
<dbReference type="AlphaFoldDB" id="A0A6P0DR56"/>
<accession>A0A6P0DR56</accession>
<evidence type="ECO:0008006" key="3">
    <source>
        <dbReference type="Google" id="ProtNLM"/>
    </source>
</evidence>
<protein>
    <recommendedName>
        <fullName evidence="3">Ribbon-helix-helix protein CopG domain-containing protein</fullName>
    </recommendedName>
</protein>
<dbReference type="RefSeq" id="WP_164000421.1">
    <property type="nucleotide sequence ID" value="NZ_WXXP01000032.1"/>
</dbReference>
<name>A0A6P0DR56_RHILE</name>
<dbReference type="EMBL" id="WXXP01000032">
    <property type="protein sequence ID" value="NEK54602.1"/>
    <property type="molecule type" value="Genomic_DNA"/>
</dbReference>